<name>A0ABW9GEY7_9MICO</name>
<dbReference type="Pfam" id="PF01565">
    <property type="entry name" value="FAD_binding_4"/>
    <property type="match status" value="1"/>
</dbReference>
<gene>
    <name evidence="3" type="ORF">P5G46_06740</name>
</gene>
<dbReference type="SUPFAM" id="SSF56176">
    <property type="entry name" value="FAD-binding/transporter-associated domain-like"/>
    <property type="match status" value="1"/>
</dbReference>
<dbReference type="PROSITE" id="PS51387">
    <property type="entry name" value="FAD_PCMH"/>
    <property type="match status" value="1"/>
</dbReference>
<evidence type="ECO:0000313" key="3">
    <source>
        <dbReference type="EMBL" id="MFM2720195.1"/>
    </source>
</evidence>
<dbReference type="Gene3D" id="1.10.45.10">
    <property type="entry name" value="Vanillyl-alcohol Oxidase, Chain A, domain 4"/>
    <property type="match status" value="1"/>
</dbReference>
<evidence type="ECO:0000313" key="4">
    <source>
        <dbReference type="Proteomes" id="UP001630303"/>
    </source>
</evidence>
<accession>A0ABW9GEY7</accession>
<dbReference type="Gene3D" id="3.30.43.10">
    <property type="entry name" value="Uridine Diphospho-n-acetylenolpyruvylglucosamine Reductase, domain 2"/>
    <property type="match status" value="1"/>
</dbReference>
<protein>
    <submittedName>
        <fullName evidence="3">D-arabinono-1,4-lactone oxidase</fullName>
    </submittedName>
</protein>
<dbReference type="InterPro" id="IPR016166">
    <property type="entry name" value="FAD-bd_PCMH"/>
</dbReference>
<dbReference type="InterPro" id="IPR016169">
    <property type="entry name" value="FAD-bd_PCMH_sub2"/>
</dbReference>
<reference evidence="3 4" key="1">
    <citation type="submission" date="2023-03" db="EMBL/GenBank/DDBJ databases">
        <title>MT1 and MT2 Draft Genomes of Novel Species.</title>
        <authorList>
            <person name="Venkateswaran K."/>
        </authorList>
    </citation>
    <scope>NUCLEOTIDE SEQUENCE [LARGE SCALE GENOMIC DNA]</scope>
    <source>
        <strain evidence="3 4">IF8SW-P5</strain>
    </source>
</reference>
<evidence type="ECO:0000256" key="1">
    <source>
        <dbReference type="ARBA" id="ARBA00023002"/>
    </source>
</evidence>
<dbReference type="InterPro" id="IPR016171">
    <property type="entry name" value="Vanillyl_alc_oxidase_C-sub2"/>
</dbReference>
<dbReference type="Pfam" id="PF04030">
    <property type="entry name" value="ALO"/>
    <property type="match status" value="1"/>
</dbReference>
<dbReference type="Gene3D" id="3.30.465.10">
    <property type="match status" value="1"/>
</dbReference>
<dbReference type="EMBL" id="JAROCE010000002">
    <property type="protein sequence ID" value="MFM2720195.1"/>
    <property type="molecule type" value="Genomic_DNA"/>
</dbReference>
<organism evidence="3 4">
    <name type="scientific">Microbacterium mcarthurae</name>
    <dbReference type="NCBI Taxonomy" id="3035918"/>
    <lineage>
        <taxon>Bacteria</taxon>
        <taxon>Bacillati</taxon>
        <taxon>Actinomycetota</taxon>
        <taxon>Actinomycetes</taxon>
        <taxon>Micrococcales</taxon>
        <taxon>Microbacteriaceae</taxon>
        <taxon>Microbacterium</taxon>
    </lineage>
</organism>
<keyword evidence="1" id="KW-0560">Oxidoreductase</keyword>
<dbReference type="Gene3D" id="3.30.70.2520">
    <property type="match status" value="1"/>
</dbReference>
<dbReference type="InterPro" id="IPR016167">
    <property type="entry name" value="FAD-bd_PCMH_sub1"/>
</dbReference>
<sequence length="417" mass="44426">MIQTRPAGANWSGNHRYRAAETLLPADLDELATAISDAGSVRVQATRHTFNDVGDTDGALVSLERMPVAIDVAAEHVRVEGLVTFAQLAPVLEAEGRALHNLGSLPHISVAGATATGTHGSGVLNGNLSSAVTAVEIMDATGAIERFDRAHAWFPAAALSLGALGVVTAVELRTEPTYLVTAQVYTGISWEAIAGDPDRVLSCARSVSVFTTWGDPDDDLVWVKASDGDESDAVLRGLGGEPLRGPLHLGRIRTVNNTTALGTAGPWHTRLPHFRADALPSDGDEIQSEYFVPLASAREALTAVRAIAPSFTDQLLVSELRTVASDDLWLSPAFERDVLAVHFTWRNDTPGVREALPRVEAALAPFDVRPHWGKAFTLSGSDVRATLPRADDFSAVVRAADPDGVFRNAFLERTLGL</sequence>
<dbReference type="Proteomes" id="UP001630303">
    <property type="component" value="Unassembled WGS sequence"/>
</dbReference>
<dbReference type="InterPro" id="IPR007173">
    <property type="entry name" value="ALO_C"/>
</dbReference>
<dbReference type="Gene3D" id="3.30.70.2530">
    <property type="match status" value="1"/>
</dbReference>
<dbReference type="InterPro" id="IPR036318">
    <property type="entry name" value="FAD-bd_PCMH-like_sf"/>
</dbReference>
<dbReference type="PANTHER" id="PTHR43762">
    <property type="entry name" value="L-GULONOLACTONE OXIDASE"/>
    <property type="match status" value="1"/>
</dbReference>
<comment type="caution">
    <text evidence="3">The sequence shown here is derived from an EMBL/GenBank/DDBJ whole genome shotgun (WGS) entry which is preliminary data.</text>
</comment>
<dbReference type="InterPro" id="IPR010031">
    <property type="entry name" value="FAD_lactone_oxidase-like"/>
</dbReference>
<evidence type="ECO:0000259" key="2">
    <source>
        <dbReference type="PROSITE" id="PS51387"/>
    </source>
</evidence>
<keyword evidence="4" id="KW-1185">Reference proteome</keyword>
<dbReference type="RefSeq" id="WP_408905292.1">
    <property type="nucleotide sequence ID" value="NZ_JAROCE010000002.1"/>
</dbReference>
<dbReference type="PANTHER" id="PTHR43762:SF1">
    <property type="entry name" value="D-ARABINONO-1,4-LACTONE OXIDASE"/>
    <property type="match status" value="1"/>
</dbReference>
<feature type="domain" description="FAD-binding PCMH-type" evidence="2">
    <location>
        <begin position="15"/>
        <end position="177"/>
    </location>
</feature>
<dbReference type="InterPro" id="IPR006094">
    <property type="entry name" value="Oxid_FAD_bind_N"/>
</dbReference>
<proteinExistence type="predicted"/>